<dbReference type="AlphaFoldDB" id="A0A143DC33"/>
<evidence type="ECO:0000313" key="2">
    <source>
        <dbReference type="Proteomes" id="UP000076066"/>
    </source>
</evidence>
<dbReference type="KEGG" id="hjo:AY555_02765"/>
<organism evidence="1 2">
    <name type="scientific">Haematospirillum jordaniae</name>
    <dbReference type="NCBI Taxonomy" id="1549855"/>
    <lineage>
        <taxon>Bacteria</taxon>
        <taxon>Pseudomonadati</taxon>
        <taxon>Pseudomonadota</taxon>
        <taxon>Alphaproteobacteria</taxon>
        <taxon>Rhodospirillales</taxon>
        <taxon>Novispirillaceae</taxon>
        <taxon>Haematospirillum</taxon>
    </lineage>
</organism>
<dbReference type="Pfam" id="PF10109">
    <property type="entry name" value="Phage_TAC_7"/>
    <property type="match status" value="1"/>
</dbReference>
<evidence type="ECO:0008006" key="3">
    <source>
        <dbReference type="Google" id="ProtNLM"/>
    </source>
</evidence>
<proteinExistence type="predicted"/>
<dbReference type="OrthoDB" id="7364471at2"/>
<dbReference type="EMBL" id="CP014525">
    <property type="protein sequence ID" value="AMW34282.1"/>
    <property type="molecule type" value="Genomic_DNA"/>
</dbReference>
<keyword evidence="2" id="KW-1185">Reference proteome</keyword>
<name>A0A143DC33_9PROT</name>
<accession>A0A143DC33</accession>
<protein>
    <recommendedName>
        <fullName evidence="3">Phage tail protein</fullName>
    </recommendedName>
</protein>
<dbReference type="STRING" id="1549855.AY555_02765"/>
<gene>
    <name evidence="1" type="ORF">AY555_02765</name>
</gene>
<sequence>MAVTASSITLTKPVHAHGEEVRVLTLREPVADDIIVCGYPLSIGDGGATPQAGAIAKYIARLADIPPSSVRSLAPADFMAAFQVIMHFFGGTGAEPITPD</sequence>
<dbReference type="Proteomes" id="UP000076066">
    <property type="component" value="Chromosome"/>
</dbReference>
<reference evidence="1 2" key="1">
    <citation type="submission" date="2016-02" db="EMBL/GenBank/DDBJ databases">
        <title>Complete Genome of H5569, the type strain of the newly described species Haematospirillium jordaniae.</title>
        <authorList>
            <person name="Nicholson A.C."/>
            <person name="Humrighouse B.W."/>
            <person name="Loparov V."/>
            <person name="McQuiston J.R."/>
        </authorList>
    </citation>
    <scope>NUCLEOTIDE SEQUENCE [LARGE SCALE GENOMIC DNA]</scope>
    <source>
        <strain evidence="1 2">H5569</strain>
    </source>
</reference>
<dbReference type="InterPro" id="IPR019289">
    <property type="entry name" value="Phage_tail_E/E"/>
</dbReference>
<evidence type="ECO:0000313" key="1">
    <source>
        <dbReference type="EMBL" id="AMW34282.1"/>
    </source>
</evidence>